<dbReference type="AlphaFoldDB" id="A0AAE3IPJ5"/>
<comment type="caution">
    <text evidence="4">The sequence shown here is derived from an EMBL/GenBank/DDBJ whole genome shotgun (WGS) entry which is preliminary data.</text>
</comment>
<dbReference type="InterPro" id="IPR050992">
    <property type="entry name" value="CheZ_family_phosphatases"/>
</dbReference>
<feature type="domain" description="CheC-like protein" evidence="3">
    <location>
        <begin position="11"/>
        <end position="45"/>
    </location>
</feature>
<dbReference type="Gene3D" id="3.40.1550.10">
    <property type="entry name" value="CheC-like"/>
    <property type="match status" value="1"/>
</dbReference>
<name>A0AAE3IPJ5_9BACI</name>
<dbReference type="InterPro" id="IPR028976">
    <property type="entry name" value="CheC-like_sf"/>
</dbReference>
<keyword evidence="1" id="KW-0145">Chemotaxis</keyword>
<dbReference type="Proteomes" id="UP001209318">
    <property type="component" value="Unassembled WGS sequence"/>
</dbReference>
<keyword evidence="2" id="KW-0378">Hydrolase</keyword>
<evidence type="ECO:0000256" key="1">
    <source>
        <dbReference type="ARBA" id="ARBA00022500"/>
    </source>
</evidence>
<dbReference type="EMBL" id="JAOUSF010000001">
    <property type="protein sequence ID" value="MCU9612082.1"/>
    <property type="molecule type" value="Genomic_DNA"/>
</dbReference>
<evidence type="ECO:0000313" key="5">
    <source>
        <dbReference type="Proteomes" id="UP001209318"/>
    </source>
</evidence>
<dbReference type="PANTHER" id="PTHR43693:SF1">
    <property type="entry name" value="PROTEIN PHOSPHATASE CHEZ"/>
    <property type="match status" value="1"/>
</dbReference>
<dbReference type="Pfam" id="PF04509">
    <property type="entry name" value="CheC"/>
    <property type="match status" value="2"/>
</dbReference>
<dbReference type="RefSeq" id="WP_263071216.1">
    <property type="nucleotide sequence ID" value="NZ_JAOUSF010000001.1"/>
</dbReference>
<dbReference type="PANTHER" id="PTHR43693">
    <property type="entry name" value="PROTEIN PHOSPHATASE CHEZ"/>
    <property type="match status" value="1"/>
</dbReference>
<dbReference type="CDD" id="cd17909">
    <property type="entry name" value="CheC_ClassI"/>
    <property type="match status" value="1"/>
</dbReference>
<dbReference type="GO" id="GO:0006935">
    <property type="term" value="P:chemotaxis"/>
    <property type="evidence" value="ECO:0007669"/>
    <property type="project" value="UniProtKB-KW"/>
</dbReference>
<evidence type="ECO:0000259" key="3">
    <source>
        <dbReference type="Pfam" id="PF04509"/>
    </source>
</evidence>
<sequence>MDPIQSISSLQMDVLKEASNIGAGNAATALSKLLNKKIEMNVPVVRILSFAEIMELIGGSEQMVASVFLQIEGDFTGYMFYILPVDEADSFVRQLTGMSNFSLKNENVPEIVLSAFQEMGNILTGSYLAAVSDFTQLQLKPSVPAVGIDMFGAIISYGLLEISQISDFAIVIDTEVSDSNAARDGDLIKGHFFLLPDPDSFTKVFESLGVYE</sequence>
<dbReference type="SUPFAM" id="SSF103039">
    <property type="entry name" value="CheC-like"/>
    <property type="match status" value="1"/>
</dbReference>
<gene>
    <name evidence="4" type="ORF">OEV98_00735</name>
</gene>
<dbReference type="InterPro" id="IPR007597">
    <property type="entry name" value="CheC"/>
</dbReference>
<reference evidence="4" key="1">
    <citation type="submission" date="2022-10" db="EMBL/GenBank/DDBJ databases">
        <title>Description of Fervidibacillus gen. nov. in the family Fervidibacillaceae fam. nov. with two species, Fervidibacillus albus sp. nov., and Fervidibacillus halotolerans sp. nov., isolated from tidal flat sediments.</title>
        <authorList>
            <person name="Kwon K.K."/>
            <person name="Yang S.-H."/>
        </authorList>
    </citation>
    <scope>NUCLEOTIDE SEQUENCE</scope>
    <source>
        <strain evidence="4">JCM 19140</strain>
    </source>
</reference>
<proteinExistence type="predicted"/>
<feature type="domain" description="CheC-like protein" evidence="3">
    <location>
        <begin position="111"/>
        <end position="147"/>
    </location>
</feature>
<dbReference type="GO" id="GO:0016787">
    <property type="term" value="F:hydrolase activity"/>
    <property type="evidence" value="ECO:0007669"/>
    <property type="project" value="UniProtKB-KW"/>
</dbReference>
<accession>A0AAE3IPJ5</accession>
<evidence type="ECO:0000313" key="4">
    <source>
        <dbReference type="EMBL" id="MCU9612082.1"/>
    </source>
</evidence>
<protein>
    <submittedName>
        <fullName evidence="4">Chemotaxis protein CheC</fullName>
    </submittedName>
</protein>
<evidence type="ECO:0000256" key="2">
    <source>
        <dbReference type="ARBA" id="ARBA00022801"/>
    </source>
</evidence>
<organism evidence="4 5">
    <name type="scientific">Perspicuibacillus lycopersici</name>
    <dbReference type="NCBI Taxonomy" id="1325689"/>
    <lineage>
        <taxon>Bacteria</taxon>
        <taxon>Bacillati</taxon>
        <taxon>Bacillota</taxon>
        <taxon>Bacilli</taxon>
        <taxon>Bacillales</taxon>
        <taxon>Bacillaceae</taxon>
        <taxon>Perspicuibacillus</taxon>
    </lineage>
</organism>
<keyword evidence="5" id="KW-1185">Reference proteome</keyword>